<dbReference type="PANTHER" id="PTHR34203:SF15">
    <property type="entry name" value="SLL1173 PROTEIN"/>
    <property type="match status" value="1"/>
</dbReference>
<dbReference type="PANTHER" id="PTHR34203">
    <property type="entry name" value="METHYLTRANSFERASE, FKBM FAMILY PROTEIN"/>
    <property type="match status" value="1"/>
</dbReference>
<gene>
    <name evidence="2" type="ORF">OJ962_19285</name>
</gene>
<dbReference type="Proteomes" id="UP001147700">
    <property type="component" value="Unassembled WGS sequence"/>
</dbReference>
<feature type="domain" description="Methyltransferase FkbM" evidence="1">
    <location>
        <begin position="8"/>
        <end position="173"/>
    </location>
</feature>
<dbReference type="GO" id="GO:0008168">
    <property type="term" value="F:methyltransferase activity"/>
    <property type="evidence" value="ECO:0007669"/>
    <property type="project" value="UniProtKB-KW"/>
</dbReference>
<comment type="caution">
    <text evidence="2">The sequence shown here is derived from an EMBL/GenBank/DDBJ whole genome shotgun (WGS) entry which is preliminary data.</text>
</comment>
<sequence length="274" mass="30371">MNENLIIDAGMHVGQDTAYYLDKGFDVVAVEANPVLARAAEERFAGAIAAGRLRVLNVAVAERTGTASLSVSDDATIWSSLDADFVRRNEAFGTRYRTVDVPAVRFDELLADVGIPYYLKIDIEGLDMLCVRALHRFDDRPAYVSLESKVSVGGASYADAFDELAHLWALGYRRFKYVDQRRHPEIRLAPPAREGGYVDQRFSEDSSGPFGEETPGVWRPFPVAVARGAALWSQHDLAGFGGRREHSRPAATYRRAHTRLTGRALGWYDLHAAL</sequence>
<dbReference type="InterPro" id="IPR029063">
    <property type="entry name" value="SAM-dependent_MTases_sf"/>
</dbReference>
<accession>A0ABT4RM60</accession>
<dbReference type="RefSeq" id="WP_202955596.1">
    <property type="nucleotide sequence ID" value="NZ_JAPCID010000028.1"/>
</dbReference>
<evidence type="ECO:0000313" key="3">
    <source>
        <dbReference type="Proteomes" id="UP001147700"/>
    </source>
</evidence>
<dbReference type="InterPro" id="IPR006342">
    <property type="entry name" value="FkbM_mtfrase"/>
</dbReference>
<keyword evidence="2" id="KW-0808">Transferase</keyword>
<keyword evidence="3" id="KW-1185">Reference proteome</keyword>
<name>A0ABT4RM60_9ACTN</name>
<dbReference type="NCBIfam" id="TIGR01444">
    <property type="entry name" value="fkbM_fam"/>
    <property type="match status" value="1"/>
</dbReference>
<keyword evidence="2" id="KW-0489">Methyltransferase</keyword>
<dbReference type="Gene3D" id="3.40.50.150">
    <property type="entry name" value="Vaccinia Virus protein VP39"/>
    <property type="match status" value="1"/>
</dbReference>
<dbReference type="SUPFAM" id="SSF53335">
    <property type="entry name" value="S-adenosyl-L-methionine-dependent methyltransferases"/>
    <property type="match status" value="1"/>
</dbReference>
<dbReference type="InterPro" id="IPR052514">
    <property type="entry name" value="SAM-dependent_MTase"/>
</dbReference>
<evidence type="ECO:0000259" key="1">
    <source>
        <dbReference type="Pfam" id="PF05050"/>
    </source>
</evidence>
<organism evidence="2 3">
    <name type="scientific">Solirubrobacter deserti</name>
    <dbReference type="NCBI Taxonomy" id="2282478"/>
    <lineage>
        <taxon>Bacteria</taxon>
        <taxon>Bacillati</taxon>
        <taxon>Actinomycetota</taxon>
        <taxon>Thermoleophilia</taxon>
        <taxon>Solirubrobacterales</taxon>
        <taxon>Solirubrobacteraceae</taxon>
        <taxon>Solirubrobacter</taxon>
    </lineage>
</organism>
<protein>
    <submittedName>
        <fullName evidence="2">FkbM family methyltransferase</fullName>
    </submittedName>
</protein>
<proteinExistence type="predicted"/>
<reference evidence="2" key="1">
    <citation type="submission" date="2022-10" db="EMBL/GenBank/DDBJ databases">
        <title>The WGS of Solirubrobacter sp. CPCC 204708.</title>
        <authorList>
            <person name="Jiang Z."/>
        </authorList>
    </citation>
    <scope>NUCLEOTIDE SEQUENCE</scope>
    <source>
        <strain evidence="2">CPCC 204708</strain>
    </source>
</reference>
<dbReference type="EMBL" id="JAPCID010000028">
    <property type="protein sequence ID" value="MDA0139653.1"/>
    <property type="molecule type" value="Genomic_DNA"/>
</dbReference>
<dbReference type="GO" id="GO:0032259">
    <property type="term" value="P:methylation"/>
    <property type="evidence" value="ECO:0007669"/>
    <property type="project" value="UniProtKB-KW"/>
</dbReference>
<evidence type="ECO:0000313" key="2">
    <source>
        <dbReference type="EMBL" id="MDA0139653.1"/>
    </source>
</evidence>
<dbReference type="Pfam" id="PF05050">
    <property type="entry name" value="Methyltransf_21"/>
    <property type="match status" value="1"/>
</dbReference>